<gene>
    <name evidence="2" type="ORF">JR316_012730</name>
</gene>
<feature type="compositionally biased region" description="Pro residues" evidence="1">
    <location>
        <begin position="87"/>
        <end position="97"/>
    </location>
</feature>
<dbReference type="Pfam" id="PF04910">
    <property type="entry name" value="Tcf25"/>
    <property type="match status" value="1"/>
</dbReference>
<dbReference type="PANTHER" id="PTHR22684:SF0">
    <property type="entry name" value="RIBOSOME QUALITY CONTROL COMPLEX SUBUNIT TCF25"/>
    <property type="match status" value="1"/>
</dbReference>
<feature type="compositionally biased region" description="Low complexity" evidence="1">
    <location>
        <begin position="98"/>
        <end position="109"/>
    </location>
</feature>
<reference evidence="2" key="1">
    <citation type="submission" date="2021-02" db="EMBL/GenBank/DDBJ databases">
        <title>Psilocybe cubensis genome.</title>
        <authorList>
            <person name="Mckernan K.J."/>
            <person name="Crawford S."/>
            <person name="Trippe A."/>
            <person name="Kane L.T."/>
            <person name="Mclaughlin S."/>
        </authorList>
    </citation>
    <scope>NUCLEOTIDE SEQUENCE [LARGE SCALE GENOMIC DNA]</scope>
    <source>
        <strain evidence="2">MGC-MH-2018</strain>
    </source>
</reference>
<feature type="compositionally biased region" description="Basic and acidic residues" evidence="1">
    <location>
        <begin position="9"/>
        <end position="20"/>
    </location>
</feature>
<evidence type="ECO:0000313" key="2">
    <source>
        <dbReference type="EMBL" id="KAG5162405.1"/>
    </source>
</evidence>
<feature type="region of interest" description="Disordered" evidence="1">
    <location>
        <begin position="186"/>
        <end position="210"/>
    </location>
</feature>
<evidence type="ECO:0008006" key="3">
    <source>
        <dbReference type="Google" id="ProtNLM"/>
    </source>
</evidence>
<dbReference type="AlphaFoldDB" id="A0A8H7XMQ3"/>
<accession>A0A8H7XMQ3</accession>
<feature type="compositionally biased region" description="Basic residues" evidence="1">
    <location>
        <begin position="66"/>
        <end position="77"/>
    </location>
</feature>
<dbReference type="GO" id="GO:1990116">
    <property type="term" value="P:ribosome-associated ubiquitin-dependent protein catabolic process"/>
    <property type="evidence" value="ECO:0007669"/>
    <property type="project" value="TreeGrafter"/>
</dbReference>
<dbReference type="GO" id="GO:0072344">
    <property type="term" value="P:rescue of stalled ribosome"/>
    <property type="evidence" value="ECO:0007669"/>
    <property type="project" value="TreeGrafter"/>
</dbReference>
<proteinExistence type="predicted"/>
<dbReference type="PANTHER" id="PTHR22684">
    <property type="entry name" value="NULP1-RELATED"/>
    <property type="match status" value="1"/>
</dbReference>
<comment type="caution">
    <text evidence="2">The sequence shown here is derived from an EMBL/GenBank/DDBJ whole genome shotgun (WGS) entry which is preliminary data.</text>
</comment>
<feature type="region of interest" description="Disordered" evidence="1">
    <location>
        <begin position="746"/>
        <end position="776"/>
    </location>
</feature>
<sequence length="808" mass="91214">MPPRLNKRQQRELEELEALKSVKPSDVQESSDEDLPGPSQGRSGGAFMNLLAPEDSEEEEEEKTTKSKKSKKKKKKAIATSTSDATPPTPTPPPPAAKTPRTSTPVPALKNEKKAQKKARAKEKKAANDELDQVLAELSIQYPPSQKISQSAAGKQSLADLLSVSLQHLDGEAEMRRFFGSRVVQASREEGQSAGRKKPPPVKSNLTRPQPSWWAAKGREGLSLHAYTDDETNAKLIRQNWTPMQEKWWTVEYSKKYKSMTKAFMDTVLSGDPQGFWDLLGTLPWHADTLLQVSEVYRHRDEHAQAVDFVDRALFTYERAFIGAFTFTTGLNRLDFDRVENRPFYLALHRQITDLQRRGCVRTAFEFSRLMYSLDPWNDPHGALLHLDFLATKAGMHQWLLDMFDVFVERQKQNAETENMRANPSLLPGWVYNRALALKIAEDAAKNPDHTESTLALREAARDFPSVVPLLADKLDISLPGEIRGHRDFKILTDSSSLPPAEGILHLLSHLYVQRSSPIWKDHAGWFESTIAEEFTHLSSGALPSTERRKAFLGQYTNRNLQFAVYRHIMVLETSYRRLFSFIPRQVLEAKSLACDPLPPPTAVSQYDEAFFGGVDDLYSPRLRTRRQRQLEERRLAQLMPDAAFRQQLQGFFDANPHFAERFPGGILQFAQMVGQLPADVLEDMMLVEAAAGNGNNNAMPGGFDEEEGMEDDRAGFAFAEVNFNPAPPVPGNVAHHMPANIDQERHEDLNEEQGEEAAEDEDEDEDEEEYSPMPRVIRNILGRLWGRNQPEESSSEDEAPLDDTGVD</sequence>
<feature type="compositionally biased region" description="Acidic residues" evidence="1">
    <location>
        <begin position="750"/>
        <end position="771"/>
    </location>
</feature>
<feature type="compositionally biased region" description="Acidic residues" evidence="1">
    <location>
        <begin position="794"/>
        <end position="808"/>
    </location>
</feature>
<protein>
    <recommendedName>
        <fullName evidence="3">DUF654-domain-containing protein</fullName>
    </recommendedName>
</protein>
<organism evidence="2">
    <name type="scientific">Psilocybe cubensis</name>
    <name type="common">Psychedelic mushroom</name>
    <name type="synonym">Stropharia cubensis</name>
    <dbReference type="NCBI Taxonomy" id="181762"/>
    <lineage>
        <taxon>Eukaryota</taxon>
        <taxon>Fungi</taxon>
        <taxon>Dikarya</taxon>
        <taxon>Basidiomycota</taxon>
        <taxon>Agaricomycotina</taxon>
        <taxon>Agaricomycetes</taxon>
        <taxon>Agaricomycetidae</taxon>
        <taxon>Agaricales</taxon>
        <taxon>Agaricineae</taxon>
        <taxon>Strophariaceae</taxon>
        <taxon>Psilocybe</taxon>
    </lineage>
</organism>
<dbReference type="EMBL" id="JAFIQS010000019">
    <property type="protein sequence ID" value="KAG5162405.1"/>
    <property type="molecule type" value="Genomic_DNA"/>
</dbReference>
<feature type="region of interest" description="Disordered" evidence="1">
    <location>
        <begin position="1"/>
        <end position="128"/>
    </location>
</feature>
<feature type="region of interest" description="Disordered" evidence="1">
    <location>
        <begin position="788"/>
        <end position="808"/>
    </location>
</feature>
<dbReference type="InterPro" id="IPR006994">
    <property type="entry name" value="TCF25/Rqc1"/>
</dbReference>
<dbReference type="OrthoDB" id="205993at2759"/>
<evidence type="ECO:0000256" key="1">
    <source>
        <dbReference type="SAM" id="MobiDB-lite"/>
    </source>
</evidence>
<name>A0A8H7XMQ3_PSICU</name>
<dbReference type="GO" id="GO:1990112">
    <property type="term" value="C:RQC complex"/>
    <property type="evidence" value="ECO:0007669"/>
    <property type="project" value="TreeGrafter"/>
</dbReference>